<gene>
    <name evidence="4" type="primary">ydgC</name>
    <name evidence="4" type="ORF">ADA01nite_25870</name>
</gene>
<dbReference type="InterPro" id="IPR001647">
    <property type="entry name" value="HTH_TetR"/>
</dbReference>
<keyword evidence="1 2" id="KW-0238">DNA-binding</keyword>
<dbReference type="RefSeq" id="WP_146810459.1">
    <property type="nucleotide sequence ID" value="NZ_BJXX01000117.1"/>
</dbReference>
<dbReference type="GO" id="GO:0003677">
    <property type="term" value="F:DNA binding"/>
    <property type="evidence" value="ECO:0007669"/>
    <property type="project" value="UniProtKB-UniRule"/>
</dbReference>
<reference evidence="4 5" key="1">
    <citation type="submission" date="2019-07" db="EMBL/GenBank/DDBJ databases">
        <title>Whole genome shotgun sequence of Aneurinibacillus danicus NBRC 102444.</title>
        <authorList>
            <person name="Hosoyama A."/>
            <person name="Uohara A."/>
            <person name="Ohji S."/>
            <person name="Ichikawa N."/>
        </authorList>
    </citation>
    <scope>NUCLEOTIDE SEQUENCE [LARGE SCALE GENOMIC DNA]</scope>
    <source>
        <strain evidence="4 5">NBRC 102444</strain>
    </source>
</reference>
<dbReference type="Proteomes" id="UP000321157">
    <property type="component" value="Unassembled WGS sequence"/>
</dbReference>
<dbReference type="Pfam" id="PF00440">
    <property type="entry name" value="TetR_N"/>
    <property type="match status" value="1"/>
</dbReference>
<sequence length="205" mass="22851">MSKKRGRTEKGEKSRHRLMEAAAEEFARSGYHATKVSDIVKAAGLTQAAFYLYFPSKEAILSELVAEFKQQLRVFGDSGSNVTALAPSDVPAKMRQNIEDVLTFLLKNRELVRVALYESPEATVIHEEITGLIRENARKNWLAGHIREGLALDVVAECIFATIHASAERWLFNGEKSAKQLASEIAEVLQYGMLAHRPKNDLPKA</sequence>
<proteinExistence type="predicted"/>
<evidence type="ECO:0000313" key="5">
    <source>
        <dbReference type="Proteomes" id="UP000321157"/>
    </source>
</evidence>
<comment type="caution">
    <text evidence="4">The sequence shown here is derived from an EMBL/GenBank/DDBJ whole genome shotgun (WGS) entry which is preliminary data.</text>
</comment>
<dbReference type="PROSITE" id="PS50977">
    <property type="entry name" value="HTH_TETR_2"/>
    <property type="match status" value="1"/>
</dbReference>
<dbReference type="Gene3D" id="1.10.357.10">
    <property type="entry name" value="Tetracycline Repressor, domain 2"/>
    <property type="match status" value="1"/>
</dbReference>
<evidence type="ECO:0000259" key="3">
    <source>
        <dbReference type="PROSITE" id="PS50977"/>
    </source>
</evidence>
<protein>
    <submittedName>
        <fullName evidence="4">Putative HTH-type transcriptional regulator YdgC</fullName>
    </submittedName>
</protein>
<dbReference type="InterPro" id="IPR009057">
    <property type="entry name" value="Homeodomain-like_sf"/>
</dbReference>
<organism evidence="4 5">
    <name type="scientific">Aneurinibacillus danicus</name>
    <dbReference type="NCBI Taxonomy" id="267746"/>
    <lineage>
        <taxon>Bacteria</taxon>
        <taxon>Bacillati</taxon>
        <taxon>Bacillota</taxon>
        <taxon>Bacilli</taxon>
        <taxon>Bacillales</taxon>
        <taxon>Paenibacillaceae</taxon>
        <taxon>Aneurinibacillus group</taxon>
        <taxon>Aneurinibacillus</taxon>
    </lineage>
</organism>
<evidence type="ECO:0000256" key="2">
    <source>
        <dbReference type="PROSITE-ProRule" id="PRU00335"/>
    </source>
</evidence>
<dbReference type="PRINTS" id="PR00455">
    <property type="entry name" value="HTHTETR"/>
</dbReference>
<feature type="DNA-binding region" description="H-T-H motif" evidence="2">
    <location>
        <begin position="35"/>
        <end position="54"/>
    </location>
</feature>
<dbReference type="PANTHER" id="PTHR43479">
    <property type="entry name" value="ACREF/ENVCD OPERON REPRESSOR-RELATED"/>
    <property type="match status" value="1"/>
</dbReference>
<evidence type="ECO:0000256" key="1">
    <source>
        <dbReference type="ARBA" id="ARBA00023125"/>
    </source>
</evidence>
<dbReference type="SUPFAM" id="SSF46689">
    <property type="entry name" value="Homeodomain-like"/>
    <property type="match status" value="1"/>
</dbReference>
<dbReference type="SUPFAM" id="SSF48498">
    <property type="entry name" value="Tetracyclin repressor-like, C-terminal domain"/>
    <property type="match status" value="1"/>
</dbReference>
<dbReference type="InterPro" id="IPR050624">
    <property type="entry name" value="HTH-type_Tx_Regulator"/>
</dbReference>
<accession>A0A511V860</accession>
<dbReference type="EMBL" id="BJXX01000117">
    <property type="protein sequence ID" value="GEN35127.1"/>
    <property type="molecule type" value="Genomic_DNA"/>
</dbReference>
<evidence type="ECO:0000313" key="4">
    <source>
        <dbReference type="EMBL" id="GEN35127.1"/>
    </source>
</evidence>
<dbReference type="OrthoDB" id="9812484at2"/>
<feature type="domain" description="HTH tetR-type" evidence="3">
    <location>
        <begin position="12"/>
        <end position="72"/>
    </location>
</feature>
<keyword evidence="5" id="KW-1185">Reference proteome</keyword>
<dbReference type="AlphaFoldDB" id="A0A511V860"/>
<dbReference type="PANTHER" id="PTHR43479:SF8">
    <property type="entry name" value="TRANSCRIPTIONAL REGULATOR, TETR FAMILY"/>
    <property type="match status" value="1"/>
</dbReference>
<dbReference type="InterPro" id="IPR036271">
    <property type="entry name" value="Tet_transcr_reg_TetR-rel_C_sf"/>
</dbReference>
<name>A0A511V860_9BACL</name>